<proteinExistence type="predicted"/>
<reference evidence="1" key="1">
    <citation type="submission" date="2017-08" db="EMBL/GenBank/DDBJ databases">
        <authorList>
            <person name="Polle J.E."/>
            <person name="Barry K."/>
            <person name="Cushman J."/>
            <person name="Schmutz J."/>
            <person name="Tran D."/>
            <person name="Hathwaick L.T."/>
            <person name="Yim W.C."/>
            <person name="Jenkins J."/>
            <person name="Mckie-Krisberg Z.M."/>
            <person name="Prochnik S."/>
            <person name="Lindquist E."/>
            <person name="Dockter R.B."/>
            <person name="Adam C."/>
            <person name="Molina H."/>
            <person name="Bunkerborg J."/>
            <person name="Jin E."/>
            <person name="Buchheim M."/>
            <person name="Magnuson J."/>
        </authorList>
    </citation>
    <scope>NUCLEOTIDE SEQUENCE</scope>
    <source>
        <strain evidence="1">CCAP 19/18</strain>
    </source>
</reference>
<protein>
    <recommendedName>
        <fullName evidence="3">Encoded protein</fullName>
    </recommendedName>
</protein>
<accession>A0ABQ7GNC2</accession>
<name>A0ABQ7GNC2_DUNSA</name>
<dbReference type="EMBL" id="MU069675">
    <property type="protein sequence ID" value="KAF5836092.1"/>
    <property type="molecule type" value="Genomic_DNA"/>
</dbReference>
<evidence type="ECO:0008006" key="3">
    <source>
        <dbReference type="Google" id="ProtNLM"/>
    </source>
</evidence>
<dbReference type="Proteomes" id="UP000815325">
    <property type="component" value="Unassembled WGS sequence"/>
</dbReference>
<comment type="caution">
    <text evidence="1">The sequence shown here is derived from an EMBL/GenBank/DDBJ whole genome shotgun (WGS) entry which is preliminary data.</text>
</comment>
<organism evidence="1 2">
    <name type="scientific">Dunaliella salina</name>
    <name type="common">Green alga</name>
    <name type="synonym">Protococcus salinus</name>
    <dbReference type="NCBI Taxonomy" id="3046"/>
    <lineage>
        <taxon>Eukaryota</taxon>
        <taxon>Viridiplantae</taxon>
        <taxon>Chlorophyta</taxon>
        <taxon>core chlorophytes</taxon>
        <taxon>Chlorophyceae</taxon>
        <taxon>CS clade</taxon>
        <taxon>Chlamydomonadales</taxon>
        <taxon>Dunaliellaceae</taxon>
        <taxon>Dunaliella</taxon>
    </lineage>
</organism>
<evidence type="ECO:0000313" key="1">
    <source>
        <dbReference type="EMBL" id="KAF5836092.1"/>
    </source>
</evidence>
<evidence type="ECO:0000313" key="2">
    <source>
        <dbReference type="Proteomes" id="UP000815325"/>
    </source>
</evidence>
<gene>
    <name evidence="1" type="ORF">DUNSADRAFT_6463</name>
</gene>
<sequence length="88" mass="9479">MKKGRQPQDRETLVQCSGSSSPFPLRCHVFRFVLGKTVKLGKQLQDGDTVSNGPAALQALLDGADIQVVPMDCTAKNPCYHVAAARLP</sequence>
<keyword evidence="2" id="KW-1185">Reference proteome</keyword>